<reference evidence="1 2" key="1">
    <citation type="submission" date="2019-03" db="EMBL/GenBank/DDBJ databases">
        <title>Genomic Encyclopedia of Type Strains, Phase IV (KMG-IV): sequencing the most valuable type-strain genomes for metagenomic binning, comparative biology and taxonomic classification.</title>
        <authorList>
            <person name="Goeker M."/>
        </authorList>
    </citation>
    <scope>NUCLEOTIDE SEQUENCE [LARGE SCALE GENOMIC DNA]</scope>
    <source>
        <strain evidence="1 2">DSM 45934</strain>
    </source>
</reference>
<dbReference type="InterPro" id="IPR043129">
    <property type="entry name" value="ATPase_NBD"/>
</dbReference>
<accession>A0A4R2K6V5</accession>
<sequence length="428" mass="44683">MDNPVVLIACLDVGSTWTKGALVSAEGELLATAQHATTPPEVLDGMGEVLAAMGAHDEVLVCSSAGGGLRLAVVGQERLISAEAGYRVALSAGAKVVHVSAGELDGAGIRELRAAKPDVILLVGGTDGGDTKVLLHNASALARNRLRPPIVLAGNVKAQADALDLLRERTVVATENVLPDVGELAPGPARTAIRDVFLRHVIGGKGLSRGPRFRGMVSAVTPDAVLTGVSQLAAVQGDDGAVLVIDVGGATTDVYSAVSTQDDERRAVALPADRRTVEGDIGMRWSAPGIVQEAAAQRLIAPGELHEEAGYRARTVDFIPLTPADFRIDLKLAGLAAVIAVRRHLTLLENRLGPKGAGLIVLSGGVFRHADDLSAVFDELRADPVLRPVLRNARVVVDRHYVLAPAGLLTQADRTEAARRLLVTLGRD</sequence>
<evidence type="ECO:0000313" key="2">
    <source>
        <dbReference type="Proteomes" id="UP000295680"/>
    </source>
</evidence>
<dbReference type="InterPro" id="IPR006230">
    <property type="entry name" value="MutL"/>
</dbReference>
<organism evidence="1 2">
    <name type="scientific">Actinocrispum wychmicini</name>
    <dbReference type="NCBI Taxonomy" id="1213861"/>
    <lineage>
        <taxon>Bacteria</taxon>
        <taxon>Bacillati</taxon>
        <taxon>Actinomycetota</taxon>
        <taxon>Actinomycetes</taxon>
        <taxon>Pseudonocardiales</taxon>
        <taxon>Pseudonocardiaceae</taxon>
        <taxon>Actinocrispum</taxon>
    </lineage>
</organism>
<name>A0A4R2K6V5_9PSEU</name>
<dbReference type="NCBIfam" id="TIGR01319">
    <property type="entry name" value="glmL_fam"/>
    <property type="match status" value="1"/>
</dbReference>
<dbReference type="AlphaFoldDB" id="A0A4R2K6V5"/>
<dbReference type="RefSeq" id="WP_243726672.1">
    <property type="nucleotide sequence ID" value="NZ_SLWS01000001.1"/>
</dbReference>
<dbReference type="EMBL" id="SLWS01000001">
    <property type="protein sequence ID" value="TCO65686.1"/>
    <property type="molecule type" value="Genomic_DNA"/>
</dbReference>
<dbReference type="Proteomes" id="UP000295680">
    <property type="component" value="Unassembled WGS sequence"/>
</dbReference>
<evidence type="ECO:0000313" key="1">
    <source>
        <dbReference type="EMBL" id="TCO65686.1"/>
    </source>
</evidence>
<gene>
    <name evidence="1" type="ORF">EV192_1011478</name>
</gene>
<keyword evidence="2" id="KW-1185">Reference proteome</keyword>
<dbReference type="SUPFAM" id="SSF53067">
    <property type="entry name" value="Actin-like ATPase domain"/>
    <property type="match status" value="1"/>
</dbReference>
<proteinExistence type="predicted"/>
<dbReference type="Pfam" id="PF13941">
    <property type="entry name" value="MutL"/>
    <property type="match status" value="1"/>
</dbReference>
<protein>
    <submittedName>
        <fullName evidence="1">Uncharacterized protein (TIGR01319 family)</fullName>
    </submittedName>
</protein>
<comment type="caution">
    <text evidence="1">The sequence shown here is derived from an EMBL/GenBank/DDBJ whole genome shotgun (WGS) entry which is preliminary data.</text>
</comment>